<sequence>MEIRLDGEWMEVSEGSRIADILPDRDPACSVAVIRPAEMEAAVTHQVRIASTIGDLIVNTIGASPISAPEASDLVERLRLHWVDRYAAAFGPFSSDIVPAREQHRYERGDLILGCGGYDPGRSYLIFAKVRHMADHGAPAGGGVIGKVVSGQWIPDRWSEGDRITGIEPVISSADRARSFTTRDDSLVLQDGMQIVTRMQAVAVGFAEGRIDVGTAASTEHLLRTLQDGRFVVGRASSTHIRDERRIRTEVPAEYPGSRLAGSVTVRATGRSAGGIYIYTTDLPGSPVHTVVARVTGGVELAALAQEGDLLCIEIEPERFDVVGLPVQEATAAAHERGIELAVDVGADDRVVVDQKPATTLEVLEGGRATLGTKSLEEVIDIRLDDERAPLTCAVFREITGLLEHAVGRIPFFFRFEDVYLFKPSIARGTSINPENTPSGEVPPFTLAMTNDSRKGSGMVGVRTTSSTEFGPTSEPFSGTNIIGSVLHPEKLARLKEGRMVYIREVR</sequence>
<accession>A0A0W8FF00</accession>
<dbReference type="Pfam" id="PF26548">
    <property type="entry name" value="DUF8179"/>
    <property type="match status" value="1"/>
</dbReference>
<name>A0A0W8FF00_9ZZZZ</name>
<dbReference type="AlphaFoldDB" id="A0A0W8FF00"/>
<feature type="region of interest" description="Disordered" evidence="1">
    <location>
        <begin position="453"/>
        <end position="475"/>
    </location>
</feature>
<dbReference type="InterPro" id="IPR016466">
    <property type="entry name" value="Methan_mark_3"/>
</dbReference>
<feature type="domain" description="Putative peptidyl-prolyl cis-trans isomerase" evidence="2">
    <location>
        <begin position="380"/>
        <end position="506"/>
    </location>
</feature>
<proteinExistence type="inferred from homology"/>
<dbReference type="NCBIfam" id="TIGR03268">
    <property type="entry name" value="methan_mark_3"/>
    <property type="match status" value="1"/>
</dbReference>
<dbReference type="InterPro" id="IPR058492">
    <property type="entry name" value="DUF8179"/>
</dbReference>
<dbReference type="HAMAP" id="MF_01089">
    <property type="entry name" value="UPF0288"/>
    <property type="match status" value="1"/>
</dbReference>
<organism evidence="3">
    <name type="scientific">hydrocarbon metagenome</name>
    <dbReference type="NCBI Taxonomy" id="938273"/>
    <lineage>
        <taxon>unclassified sequences</taxon>
        <taxon>metagenomes</taxon>
        <taxon>ecological metagenomes</taxon>
    </lineage>
</organism>
<gene>
    <name evidence="3" type="ORF">ASZ90_010800</name>
</gene>
<evidence type="ECO:0000313" key="3">
    <source>
        <dbReference type="EMBL" id="KUG19477.1"/>
    </source>
</evidence>
<reference evidence="3" key="1">
    <citation type="journal article" date="2015" name="Proc. Natl. Acad. Sci. U.S.A.">
        <title>Networks of energetic and metabolic interactions define dynamics in microbial communities.</title>
        <authorList>
            <person name="Embree M."/>
            <person name="Liu J.K."/>
            <person name="Al-Bassam M.M."/>
            <person name="Zengler K."/>
        </authorList>
    </citation>
    <scope>NUCLEOTIDE SEQUENCE</scope>
</reference>
<evidence type="ECO:0000259" key="2">
    <source>
        <dbReference type="Pfam" id="PF26548"/>
    </source>
</evidence>
<dbReference type="EMBL" id="LNQE01001285">
    <property type="protein sequence ID" value="KUG19477.1"/>
    <property type="molecule type" value="Genomic_DNA"/>
</dbReference>
<protein>
    <recommendedName>
        <fullName evidence="2">Putative peptidyl-prolyl cis-trans isomerase domain-containing protein</fullName>
    </recommendedName>
</protein>
<comment type="caution">
    <text evidence="3">The sequence shown here is derived from an EMBL/GenBank/DDBJ whole genome shotgun (WGS) entry which is preliminary data.</text>
</comment>
<feature type="compositionally biased region" description="Polar residues" evidence="1">
    <location>
        <begin position="463"/>
        <end position="475"/>
    </location>
</feature>
<dbReference type="PIRSF" id="PIRSF005852">
    <property type="entry name" value="UCP005852"/>
    <property type="match status" value="1"/>
</dbReference>
<evidence type="ECO:0000256" key="1">
    <source>
        <dbReference type="SAM" id="MobiDB-lite"/>
    </source>
</evidence>